<accession>A0ABU4C508</accession>
<dbReference type="Proteomes" id="UP001185927">
    <property type="component" value="Unassembled WGS sequence"/>
</dbReference>
<name>A0ABU4C508_RHOGO</name>
<evidence type="ECO:0000313" key="1">
    <source>
        <dbReference type="EMBL" id="MDV6271602.1"/>
    </source>
</evidence>
<gene>
    <name evidence="1" type="ORF">R3Q16_33955</name>
</gene>
<sequence>MDSLPEHEALLETVALAIDDTRSGGAAISHVRVACALDDYRAMPLADKLCSVVAKLGLDWMAILQRRFIQQFILDAGYFIVQELLWIFSTMDLDEQLSAQRIDTFVFSTGGVPLSTVLDAASTTVRFCV</sequence>
<organism evidence="1 2">
    <name type="scientific">Rhodococcus globerulus</name>
    <dbReference type="NCBI Taxonomy" id="33008"/>
    <lineage>
        <taxon>Bacteria</taxon>
        <taxon>Bacillati</taxon>
        <taxon>Actinomycetota</taxon>
        <taxon>Actinomycetes</taxon>
        <taxon>Mycobacteriales</taxon>
        <taxon>Nocardiaceae</taxon>
        <taxon>Rhodococcus</taxon>
    </lineage>
</organism>
<dbReference type="EMBL" id="JAWLKB010000060">
    <property type="protein sequence ID" value="MDV6271602.1"/>
    <property type="molecule type" value="Genomic_DNA"/>
</dbReference>
<evidence type="ECO:0000313" key="2">
    <source>
        <dbReference type="Proteomes" id="UP001185927"/>
    </source>
</evidence>
<comment type="caution">
    <text evidence="1">The sequence shown here is derived from an EMBL/GenBank/DDBJ whole genome shotgun (WGS) entry which is preliminary data.</text>
</comment>
<reference evidence="1 2" key="1">
    <citation type="submission" date="2023-10" db="EMBL/GenBank/DDBJ databases">
        <title>Development of a sustainable strategy for remediation of hydrocarbon-contaminated territories based on the waste exchange concept.</title>
        <authorList>
            <person name="Krivoruchko A."/>
        </authorList>
    </citation>
    <scope>NUCLEOTIDE SEQUENCE [LARGE SCALE GENOMIC DNA]</scope>
    <source>
        <strain evidence="1 2">IEGM 1203</strain>
    </source>
</reference>
<keyword evidence="2" id="KW-1185">Reference proteome</keyword>
<dbReference type="RefSeq" id="WP_317546165.1">
    <property type="nucleotide sequence ID" value="NZ_JAWLKB010000060.1"/>
</dbReference>
<proteinExistence type="predicted"/>
<protein>
    <submittedName>
        <fullName evidence="1">Uncharacterized protein</fullName>
    </submittedName>
</protein>